<gene>
    <name evidence="8" type="ORF">METZ01_LOCUS51828</name>
</gene>
<sequence>MSGENDDPIIASLPACYPQCAAKLKAVVAQSGTSMEGDSKMAIRTPFVAVGILLAISAWAVAQSEPVNIPQELAAAAGLTSSEPTFTKDVLPIIQDNCQICHRPQGLNLGGMVAPMALMTYEDVKAYAVEIEMAVGSGYMPPWHAAREHIGTFENERTLTDQEIDTLLTWIANGSPRGEPGEAPQPVSFPSDTSGWAIGEPDLVVRFTEPYLVEDDVEDKYVDIDVPITLDMMPEDRWIKAVEFRPGSSAVHHIIAGSLGGIAPGHEPKIYDAGHSRRLRAGQMVTFQMHYHKEPGPGTAVSDLTEVAIIFYKPGERITHIIESESLGMFTFSIPRNDPNYAYQTEYFMEKDVNLLWLNPHMHLRGKAARYIATFPDGREEVLLDVPQYDFNWQHTYKYLKPVFLPAGTRIELTLWWDNSAGNLSNPNPNRQVRWGRPTTDEMGFGFISFIDVEPINMIVGETSPDTLFRGRAPTGARAPRREGPPGNLRTIGGFGRRQRERSRDSDAGVMRALIMSWDANEDGVISRSEVPEARRENIFDRVDNNSDGVIGAEELEAFLARLGGR</sequence>
<feature type="domain" description="EF-hand" evidence="6">
    <location>
        <begin position="531"/>
        <end position="566"/>
    </location>
</feature>
<reference evidence="8" key="1">
    <citation type="submission" date="2018-05" db="EMBL/GenBank/DDBJ databases">
        <authorList>
            <person name="Lanie J.A."/>
            <person name="Ng W.-L."/>
            <person name="Kazmierczak K.M."/>
            <person name="Andrzejewski T.M."/>
            <person name="Davidsen T.M."/>
            <person name="Wayne K.J."/>
            <person name="Tettelin H."/>
            <person name="Glass J.I."/>
            <person name="Rusch D."/>
            <person name="Podicherti R."/>
            <person name="Tsui H.-C.T."/>
            <person name="Winkler M.E."/>
        </authorList>
    </citation>
    <scope>NUCLEOTIDE SEQUENCE</scope>
</reference>
<dbReference type="SUPFAM" id="SSF49742">
    <property type="entry name" value="PHM/PNGase F"/>
    <property type="match status" value="2"/>
</dbReference>
<keyword evidence="1" id="KW-0349">Heme</keyword>
<dbReference type="PROSITE" id="PS00018">
    <property type="entry name" value="EF_HAND_1"/>
    <property type="match status" value="1"/>
</dbReference>
<dbReference type="AlphaFoldDB" id="A0A381S684"/>
<dbReference type="InterPro" id="IPR011992">
    <property type="entry name" value="EF-hand-dom_pair"/>
</dbReference>
<dbReference type="GO" id="GO:0005509">
    <property type="term" value="F:calcium ion binding"/>
    <property type="evidence" value="ECO:0007669"/>
    <property type="project" value="InterPro"/>
</dbReference>
<dbReference type="InterPro" id="IPR014784">
    <property type="entry name" value="Cu2_ascorb_mOase-like_C"/>
</dbReference>
<dbReference type="SUPFAM" id="SSF46626">
    <property type="entry name" value="Cytochrome c"/>
    <property type="match status" value="1"/>
</dbReference>
<evidence type="ECO:0008006" key="9">
    <source>
        <dbReference type="Google" id="ProtNLM"/>
    </source>
</evidence>
<protein>
    <recommendedName>
        <fullName evidence="9">EF-hand domain-containing protein</fullName>
    </recommendedName>
</protein>
<evidence type="ECO:0000259" key="6">
    <source>
        <dbReference type="PROSITE" id="PS50222"/>
    </source>
</evidence>
<dbReference type="InterPro" id="IPR008977">
    <property type="entry name" value="PHM/PNGase_F_dom_sf"/>
</dbReference>
<feature type="domain" description="Cytochrome c" evidence="7">
    <location>
        <begin position="77"/>
        <end position="175"/>
    </location>
</feature>
<dbReference type="PROSITE" id="PS51007">
    <property type="entry name" value="CYTC"/>
    <property type="match status" value="1"/>
</dbReference>
<dbReference type="GO" id="GO:0016715">
    <property type="term" value="F:oxidoreductase activity, acting on paired donors, with incorporation or reduction of molecular oxygen, reduced ascorbate as one donor, and incorporation of one atom of oxygen"/>
    <property type="evidence" value="ECO:0007669"/>
    <property type="project" value="InterPro"/>
</dbReference>
<organism evidence="8">
    <name type="scientific">marine metagenome</name>
    <dbReference type="NCBI Taxonomy" id="408172"/>
    <lineage>
        <taxon>unclassified sequences</taxon>
        <taxon>metagenomes</taxon>
        <taxon>ecological metagenomes</taxon>
    </lineage>
</organism>
<dbReference type="Pfam" id="PF13202">
    <property type="entry name" value="EF-hand_5"/>
    <property type="match status" value="1"/>
</dbReference>
<feature type="region of interest" description="Disordered" evidence="5">
    <location>
        <begin position="467"/>
        <end position="506"/>
    </location>
</feature>
<dbReference type="InterPro" id="IPR002048">
    <property type="entry name" value="EF_hand_dom"/>
</dbReference>
<name>A0A381S684_9ZZZZ</name>
<accession>A0A381S684</accession>
<dbReference type="SUPFAM" id="SSF47473">
    <property type="entry name" value="EF-hand"/>
    <property type="match status" value="1"/>
</dbReference>
<dbReference type="Gene3D" id="2.60.120.230">
    <property type="match status" value="1"/>
</dbReference>
<evidence type="ECO:0000256" key="2">
    <source>
        <dbReference type="ARBA" id="ARBA00022723"/>
    </source>
</evidence>
<dbReference type="InterPro" id="IPR009056">
    <property type="entry name" value="Cyt_c-like_dom"/>
</dbReference>
<proteinExistence type="predicted"/>
<evidence type="ECO:0000256" key="5">
    <source>
        <dbReference type="SAM" id="MobiDB-lite"/>
    </source>
</evidence>
<dbReference type="GO" id="GO:0020037">
    <property type="term" value="F:heme binding"/>
    <property type="evidence" value="ECO:0007669"/>
    <property type="project" value="InterPro"/>
</dbReference>
<keyword evidence="3" id="KW-0408">Iron</keyword>
<evidence type="ECO:0000256" key="1">
    <source>
        <dbReference type="ARBA" id="ARBA00022617"/>
    </source>
</evidence>
<dbReference type="InterPro" id="IPR018247">
    <property type="entry name" value="EF_Hand_1_Ca_BS"/>
</dbReference>
<dbReference type="InterPro" id="IPR036909">
    <property type="entry name" value="Cyt_c-like_dom_sf"/>
</dbReference>
<dbReference type="GO" id="GO:0009055">
    <property type="term" value="F:electron transfer activity"/>
    <property type="evidence" value="ECO:0007669"/>
    <property type="project" value="InterPro"/>
</dbReference>
<keyword evidence="2" id="KW-0479">Metal-binding</keyword>
<evidence type="ECO:0000256" key="3">
    <source>
        <dbReference type="ARBA" id="ARBA00023004"/>
    </source>
</evidence>
<dbReference type="EMBL" id="UINC01002655">
    <property type="protein sequence ID" value="SUZ98974.1"/>
    <property type="molecule type" value="Genomic_DNA"/>
</dbReference>
<evidence type="ECO:0000256" key="4">
    <source>
        <dbReference type="ARBA" id="ARBA00023157"/>
    </source>
</evidence>
<dbReference type="PROSITE" id="PS50222">
    <property type="entry name" value="EF_HAND_2"/>
    <property type="match status" value="1"/>
</dbReference>
<keyword evidence="4" id="KW-1015">Disulfide bond</keyword>
<evidence type="ECO:0000259" key="7">
    <source>
        <dbReference type="PROSITE" id="PS51007"/>
    </source>
</evidence>
<dbReference type="Gene3D" id="1.10.238.10">
    <property type="entry name" value="EF-hand"/>
    <property type="match status" value="1"/>
</dbReference>
<evidence type="ECO:0000313" key="8">
    <source>
        <dbReference type="EMBL" id="SUZ98974.1"/>
    </source>
</evidence>